<dbReference type="AlphaFoldDB" id="A0A7H8XEP9"/>
<dbReference type="InterPro" id="IPR055568">
    <property type="entry name" value="DUF7144"/>
</dbReference>
<feature type="domain" description="DUF7144" evidence="1">
    <location>
        <begin position="22"/>
        <end position="133"/>
    </location>
</feature>
<proteinExistence type="predicted"/>
<evidence type="ECO:0000313" key="2">
    <source>
        <dbReference type="EMBL" id="QLD22848.1"/>
    </source>
</evidence>
<dbReference type="Proteomes" id="UP000509335">
    <property type="component" value="Chromosome"/>
</dbReference>
<gene>
    <name evidence="2" type="ORF">HXZ27_00155</name>
</gene>
<accession>A0A7H8XEP9</accession>
<reference evidence="2 3" key="1">
    <citation type="submission" date="2020-07" db="EMBL/GenBank/DDBJ databases">
        <title>A bifunctional nitrone conjugated secondary metabolite targeting the ribosome.</title>
        <authorList>
            <person name="Limbrick E.M."/>
            <person name="Graf M."/>
            <person name="Derewacz D.K."/>
            <person name="Nguyen F."/>
            <person name="Spraggins J.M."/>
            <person name="Wieland M."/>
            <person name="Ynigez-Gutierrez A.E."/>
            <person name="Reisman B.J."/>
            <person name="Zinshteyn B."/>
            <person name="McCulloch K."/>
            <person name="Iverson T.M."/>
            <person name="Green R."/>
            <person name="Wilson D.N."/>
            <person name="Bachmann B.O."/>
        </authorList>
    </citation>
    <scope>NUCLEOTIDE SEQUENCE [LARGE SCALE GENOMIC DNA]</scope>
    <source>
        <strain evidence="3">aurantiaca</strain>
    </source>
</reference>
<dbReference type="Pfam" id="PF23636">
    <property type="entry name" value="DUF7144"/>
    <property type="match status" value="1"/>
</dbReference>
<sequence>MALGNGRTGGTVVDGGTNERPLVLAGILLGGAGVFDVLAGVGDLVGDPYVSIEGGAMYHYDVTGWAWASLAAGVLLVVAGALVPLGRRWSARLALFAVAAAVATHLLILTYHPLRVLIVLGLALAAARLVLRQRRSPTRA</sequence>
<protein>
    <recommendedName>
        <fullName evidence="1">DUF7144 domain-containing protein</fullName>
    </recommendedName>
</protein>
<evidence type="ECO:0000259" key="1">
    <source>
        <dbReference type="Pfam" id="PF23636"/>
    </source>
</evidence>
<organism evidence="2 3">
    <name type="scientific">Micromonospora carbonacea</name>
    <dbReference type="NCBI Taxonomy" id="47853"/>
    <lineage>
        <taxon>Bacteria</taxon>
        <taxon>Bacillati</taxon>
        <taxon>Actinomycetota</taxon>
        <taxon>Actinomycetes</taxon>
        <taxon>Micromonosporales</taxon>
        <taxon>Micromonosporaceae</taxon>
        <taxon>Micromonospora</taxon>
    </lineage>
</organism>
<name>A0A7H8XEP9_9ACTN</name>
<dbReference type="KEGG" id="mcab:HXZ27_00155"/>
<evidence type="ECO:0000313" key="3">
    <source>
        <dbReference type="Proteomes" id="UP000509335"/>
    </source>
</evidence>
<dbReference type="EMBL" id="CP058322">
    <property type="protein sequence ID" value="QLD22848.1"/>
    <property type="molecule type" value="Genomic_DNA"/>
</dbReference>